<proteinExistence type="inferred from homology"/>
<comment type="catalytic activity">
    <reaction evidence="8">
        <text>a D-alpha-amino acid + O2 + H2O = a 2-oxocarboxylate + H2O2 + NH4(+)</text>
        <dbReference type="Rhea" id="RHEA:21816"/>
        <dbReference type="ChEBI" id="CHEBI:15377"/>
        <dbReference type="ChEBI" id="CHEBI:15379"/>
        <dbReference type="ChEBI" id="CHEBI:16240"/>
        <dbReference type="ChEBI" id="CHEBI:28938"/>
        <dbReference type="ChEBI" id="CHEBI:35179"/>
        <dbReference type="ChEBI" id="CHEBI:59871"/>
        <dbReference type="EC" id="1.4.3.3"/>
    </reaction>
    <physiologicalReaction direction="left-to-right" evidence="8">
        <dbReference type="Rhea" id="RHEA:21817"/>
    </physiologicalReaction>
</comment>
<evidence type="ECO:0000256" key="2">
    <source>
        <dbReference type="ARBA" id="ARBA00006730"/>
    </source>
</evidence>
<evidence type="ECO:0000256" key="8">
    <source>
        <dbReference type="ARBA" id="ARBA00049547"/>
    </source>
</evidence>
<evidence type="ECO:0000313" key="10">
    <source>
        <dbReference type="EMBL" id="RKP44026.1"/>
    </source>
</evidence>
<evidence type="ECO:0000259" key="9">
    <source>
        <dbReference type="Pfam" id="PF01266"/>
    </source>
</evidence>
<evidence type="ECO:0000256" key="3">
    <source>
        <dbReference type="ARBA" id="ARBA00022630"/>
    </source>
</evidence>
<dbReference type="InterPro" id="IPR036188">
    <property type="entry name" value="FAD/NAD-bd_sf"/>
</dbReference>
<comment type="cofactor">
    <cofactor evidence="1">
        <name>FAD</name>
        <dbReference type="ChEBI" id="CHEBI:57692"/>
    </cofactor>
</comment>
<dbReference type="OrthoDB" id="9790035at2"/>
<dbReference type="Gene3D" id="3.30.9.10">
    <property type="entry name" value="D-Amino Acid Oxidase, subunit A, domain 2"/>
    <property type="match status" value="1"/>
</dbReference>
<dbReference type="GO" id="GO:0046416">
    <property type="term" value="P:D-amino acid metabolic process"/>
    <property type="evidence" value="ECO:0007669"/>
    <property type="project" value="InterPro"/>
</dbReference>
<organism evidence="10 11">
    <name type="scientific">Trinickia fusca</name>
    <dbReference type="NCBI Taxonomy" id="2419777"/>
    <lineage>
        <taxon>Bacteria</taxon>
        <taxon>Pseudomonadati</taxon>
        <taxon>Pseudomonadota</taxon>
        <taxon>Betaproteobacteria</taxon>
        <taxon>Burkholderiales</taxon>
        <taxon>Burkholderiaceae</taxon>
        <taxon>Trinickia</taxon>
    </lineage>
</organism>
<keyword evidence="5" id="KW-0560">Oxidoreductase</keyword>
<accession>A0A494X6X2</accession>
<dbReference type="EC" id="1.4.3.3" evidence="6"/>
<keyword evidence="4" id="KW-0274">FAD</keyword>
<feature type="domain" description="FAD dependent oxidoreductase" evidence="9">
    <location>
        <begin position="14"/>
        <end position="346"/>
    </location>
</feature>
<evidence type="ECO:0000256" key="4">
    <source>
        <dbReference type="ARBA" id="ARBA00022827"/>
    </source>
</evidence>
<keyword evidence="3" id="KW-0285">Flavoprotein</keyword>
<dbReference type="GO" id="GO:0003884">
    <property type="term" value="F:D-amino-acid oxidase activity"/>
    <property type="evidence" value="ECO:0007669"/>
    <property type="project" value="UniProtKB-EC"/>
</dbReference>
<dbReference type="InterPro" id="IPR006076">
    <property type="entry name" value="FAD-dep_OxRdtase"/>
</dbReference>
<evidence type="ECO:0000256" key="7">
    <source>
        <dbReference type="ARBA" id="ARBA00039751"/>
    </source>
</evidence>
<dbReference type="Pfam" id="PF01266">
    <property type="entry name" value="DAO"/>
    <property type="match status" value="1"/>
</dbReference>
<evidence type="ECO:0000256" key="1">
    <source>
        <dbReference type="ARBA" id="ARBA00001974"/>
    </source>
</evidence>
<name>A0A494X6X2_9BURK</name>
<comment type="caution">
    <text evidence="10">The sequence shown here is derived from an EMBL/GenBank/DDBJ whole genome shotgun (WGS) entry which is preliminary data.</text>
</comment>
<dbReference type="PANTHER" id="PTHR11530:SF11">
    <property type="entry name" value="D-ASPARTATE OXIDASE"/>
    <property type="match status" value="1"/>
</dbReference>
<comment type="similarity">
    <text evidence="2">Belongs to the DAMOX/DASOX family.</text>
</comment>
<evidence type="ECO:0000313" key="11">
    <source>
        <dbReference type="Proteomes" id="UP000280434"/>
    </source>
</evidence>
<dbReference type="SUPFAM" id="SSF51905">
    <property type="entry name" value="FAD/NAD(P)-binding domain"/>
    <property type="match status" value="1"/>
</dbReference>
<dbReference type="Gene3D" id="3.50.50.60">
    <property type="entry name" value="FAD/NAD(P)-binding domain"/>
    <property type="match status" value="1"/>
</dbReference>
<gene>
    <name evidence="10" type="ORF">D7S89_24155</name>
</gene>
<dbReference type="RefSeq" id="WP_121281391.1">
    <property type="nucleotide sequence ID" value="NZ_RBZV01000015.1"/>
</dbReference>
<dbReference type="PANTHER" id="PTHR11530">
    <property type="entry name" value="D-AMINO ACID OXIDASE"/>
    <property type="match status" value="1"/>
</dbReference>
<reference evidence="10 11" key="1">
    <citation type="submission" date="2018-10" db="EMBL/GenBank/DDBJ databases">
        <title>Paraburkholderia sp. 7MK8-2, isolated from soil.</title>
        <authorList>
            <person name="Gao Z.-H."/>
            <person name="Qiu L.-H."/>
        </authorList>
    </citation>
    <scope>NUCLEOTIDE SEQUENCE [LARGE SCALE GENOMIC DNA]</scope>
    <source>
        <strain evidence="10 11">7MK8-2</strain>
    </source>
</reference>
<evidence type="ECO:0000256" key="5">
    <source>
        <dbReference type="ARBA" id="ARBA00023002"/>
    </source>
</evidence>
<dbReference type="AlphaFoldDB" id="A0A494X6X2"/>
<dbReference type="EMBL" id="RBZV01000015">
    <property type="protein sequence ID" value="RKP44026.1"/>
    <property type="molecule type" value="Genomic_DNA"/>
</dbReference>
<dbReference type="InterPro" id="IPR023209">
    <property type="entry name" value="DAO"/>
</dbReference>
<dbReference type="GO" id="GO:0071949">
    <property type="term" value="F:FAD binding"/>
    <property type="evidence" value="ECO:0007669"/>
    <property type="project" value="InterPro"/>
</dbReference>
<dbReference type="Proteomes" id="UP000280434">
    <property type="component" value="Unassembled WGS sequence"/>
</dbReference>
<keyword evidence="11" id="KW-1185">Reference proteome</keyword>
<evidence type="ECO:0000256" key="6">
    <source>
        <dbReference type="ARBA" id="ARBA00039101"/>
    </source>
</evidence>
<sequence length="389" mass="41536">MTAQSSVVFSGQPDFAVLGGGLCGRLVAWRLAGEGYRVALYERGDAAGSGAAAWVAAAMLAPLAEAAVAEPLIAELGAASLDAWPHLITQLPEPVFFQRNGTLVVWHRADRAEASLFERRVRANAPAALFEQGGFTPLDGAALAQAEPALAGRFNQGWLLPREGQLDNRQVLAALAAGLAERRVATHWNTSVADDALPPARITIDCRGLGAKPVLSTLRGIRGEVARVHAPGIGLTRPVRMLHPRYPLYIAPKQDDLYVIGATEIEGEDMSPISVRSALELLSAAFAVHPGFGEARILELNTQCRPTLPDHRPAIVWDGRATLRVNGLYRHGYMIVPEVSQAAAELAAELVTGRVADAEGFEHWRRAARWAPMLRLAGARETCASGTGA</sequence>
<protein>
    <recommendedName>
        <fullName evidence="7">D-amino-acid oxidase</fullName>
        <ecNumber evidence="6">1.4.3.3</ecNumber>
    </recommendedName>
</protein>